<dbReference type="CDD" id="cd01012">
    <property type="entry name" value="YcaC_related"/>
    <property type="match status" value="1"/>
</dbReference>
<dbReference type="RefSeq" id="WP_088861570.1">
    <property type="nucleotide sequence ID" value="NZ_CP022115.1"/>
</dbReference>
<protein>
    <submittedName>
        <fullName evidence="2">Isochorismatase</fullName>
    </submittedName>
</protein>
<dbReference type="AlphaFoldDB" id="A0A248LN32"/>
<dbReference type="PANTHER" id="PTHR14119:SF3">
    <property type="entry name" value="ISOCHORISMATASE DOMAIN-CONTAINING PROTEIN 2"/>
    <property type="match status" value="1"/>
</dbReference>
<organism evidence="2 3">
    <name type="scientific">Laribacter hongkongensis</name>
    <dbReference type="NCBI Taxonomy" id="168471"/>
    <lineage>
        <taxon>Bacteria</taxon>
        <taxon>Pseudomonadati</taxon>
        <taxon>Pseudomonadota</taxon>
        <taxon>Betaproteobacteria</taxon>
        <taxon>Neisseriales</taxon>
        <taxon>Aquaspirillaceae</taxon>
        <taxon>Laribacter</taxon>
    </lineage>
</organism>
<name>A0A248LN32_9NEIS</name>
<evidence type="ECO:0000313" key="2">
    <source>
        <dbReference type="EMBL" id="ASJ25864.1"/>
    </source>
</evidence>
<accession>A0A248LN32</accession>
<feature type="domain" description="Isochorismatase-like" evidence="1">
    <location>
        <begin position="9"/>
        <end position="155"/>
    </location>
</feature>
<dbReference type="PANTHER" id="PTHR14119">
    <property type="entry name" value="HYDROLASE"/>
    <property type="match status" value="1"/>
</dbReference>
<dbReference type="InterPro" id="IPR000868">
    <property type="entry name" value="Isochorismatase-like_dom"/>
</dbReference>
<proteinExistence type="predicted"/>
<dbReference type="SUPFAM" id="SSF52499">
    <property type="entry name" value="Isochorismatase-like hydrolases"/>
    <property type="match status" value="1"/>
</dbReference>
<sequence>MLIDVKRATLLVVDVQDKLLPAIDQHEALQESLLRLVGAAVDAGLPVVFSEQYPQGLGGTTPALLALAPEAPVVEKVHFSCVAGDCLPESLWQRDQVVVCGAETHVCVLQTVLELLEAGKRVFLVRDAVGSRSALDRETGLLRMQQAGATLVTREMVLFETLRQAGTDLFRHMSRRYLIEDAPLANSRMADALRQSQVRGKCFADILALLPRPHGALRLRSICGTEADVLLDDLPGQSGSWKVYGYLLRHFDGEVGKDAAQAGLVLYAEHVADAREHPGKHPNIDRLLAIVAGRGAVLGCV</sequence>
<dbReference type="OrthoDB" id="9796958at2"/>
<dbReference type="Pfam" id="PF10084">
    <property type="entry name" value="DUF2322"/>
    <property type="match status" value="1"/>
</dbReference>
<reference evidence="3" key="1">
    <citation type="submission" date="2017-06" db="EMBL/GenBank/DDBJ databases">
        <title>Whole genome sequence of Laribacter hongkongensis LHGZ1.</title>
        <authorList>
            <person name="Chen D."/>
            <person name="Wu H."/>
            <person name="Chen J."/>
        </authorList>
    </citation>
    <scope>NUCLEOTIDE SEQUENCE [LARGE SCALE GENOMIC DNA]</scope>
    <source>
        <strain evidence="3">LHGZ1</strain>
    </source>
</reference>
<dbReference type="InterPro" id="IPR036380">
    <property type="entry name" value="Isochorismatase-like_sf"/>
</dbReference>
<evidence type="ECO:0000259" key="1">
    <source>
        <dbReference type="Pfam" id="PF00857"/>
    </source>
</evidence>
<dbReference type="EMBL" id="CP022115">
    <property type="protein sequence ID" value="ASJ25864.1"/>
    <property type="molecule type" value="Genomic_DNA"/>
</dbReference>
<dbReference type="Pfam" id="PF00857">
    <property type="entry name" value="Isochorismatase"/>
    <property type="match status" value="1"/>
</dbReference>
<dbReference type="InterPro" id="IPR050993">
    <property type="entry name" value="Isochorismatase_domain"/>
</dbReference>
<evidence type="ECO:0000313" key="3">
    <source>
        <dbReference type="Proteomes" id="UP000197424"/>
    </source>
</evidence>
<dbReference type="Gene3D" id="3.40.50.850">
    <property type="entry name" value="Isochorismatase-like"/>
    <property type="match status" value="1"/>
</dbReference>
<dbReference type="InterPro" id="IPR016755">
    <property type="entry name" value="UCP019302"/>
</dbReference>
<dbReference type="Proteomes" id="UP000197424">
    <property type="component" value="Chromosome"/>
</dbReference>
<gene>
    <name evidence="2" type="ORF">LHGZ1_3033</name>
</gene>